<organism evidence="2 3">
    <name type="scientific">Streptomyces vulcanius</name>
    <dbReference type="NCBI Taxonomy" id="1441876"/>
    <lineage>
        <taxon>Bacteria</taxon>
        <taxon>Bacillati</taxon>
        <taxon>Actinomycetota</taxon>
        <taxon>Actinomycetes</taxon>
        <taxon>Kitasatosporales</taxon>
        <taxon>Streptomycetaceae</taxon>
        <taxon>Streptomyces</taxon>
    </lineage>
</organism>
<accession>A0ABV9ALU0</accession>
<feature type="transmembrane region" description="Helical" evidence="1">
    <location>
        <begin position="30"/>
        <end position="51"/>
    </location>
</feature>
<evidence type="ECO:0008006" key="4">
    <source>
        <dbReference type="Google" id="ProtNLM"/>
    </source>
</evidence>
<feature type="transmembrane region" description="Helical" evidence="1">
    <location>
        <begin position="63"/>
        <end position="82"/>
    </location>
</feature>
<dbReference type="Proteomes" id="UP001595839">
    <property type="component" value="Unassembled WGS sequence"/>
</dbReference>
<evidence type="ECO:0000256" key="1">
    <source>
        <dbReference type="SAM" id="Phobius"/>
    </source>
</evidence>
<keyword evidence="1" id="KW-0472">Membrane</keyword>
<evidence type="ECO:0000313" key="2">
    <source>
        <dbReference type="EMBL" id="MFC4499701.1"/>
    </source>
</evidence>
<protein>
    <recommendedName>
        <fullName evidence="4">Integral membrane protein</fullName>
    </recommendedName>
</protein>
<reference evidence="3" key="1">
    <citation type="journal article" date="2019" name="Int. J. Syst. Evol. Microbiol.">
        <title>The Global Catalogue of Microorganisms (GCM) 10K type strain sequencing project: providing services to taxonomists for standard genome sequencing and annotation.</title>
        <authorList>
            <consortium name="The Broad Institute Genomics Platform"/>
            <consortium name="The Broad Institute Genome Sequencing Center for Infectious Disease"/>
            <person name="Wu L."/>
            <person name="Ma J."/>
        </authorList>
    </citation>
    <scope>NUCLEOTIDE SEQUENCE [LARGE SCALE GENOMIC DNA]</scope>
    <source>
        <strain evidence="3">CGMCC 4.7177</strain>
    </source>
</reference>
<name>A0ABV9ALU0_9ACTN</name>
<comment type="caution">
    <text evidence="2">The sequence shown here is derived from an EMBL/GenBank/DDBJ whole genome shotgun (WGS) entry which is preliminary data.</text>
</comment>
<sequence>MDLNDLKITLLVLVAAVAVIRHDGRHPMPLWLILTASAASYPLGTLLAAALHVTADPVDLGTTHVSVAALTCVAASTALATARRRVGTG</sequence>
<keyword evidence="1" id="KW-1133">Transmembrane helix</keyword>
<evidence type="ECO:0000313" key="3">
    <source>
        <dbReference type="Proteomes" id="UP001595839"/>
    </source>
</evidence>
<dbReference type="EMBL" id="JBHSFK010000005">
    <property type="protein sequence ID" value="MFC4499701.1"/>
    <property type="molecule type" value="Genomic_DNA"/>
</dbReference>
<dbReference type="RefSeq" id="WP_381165664.1">
    <property type="nucleotide sequence ID" value="NZ_JBHSFK010000005.1"/>
</dbReference>
<gene>
    <name evidence="2" type="ORF">ACFPIH_09175</name>
</gene>
<proteinExistence type="predicted"/>
<keyword evidence="3" id="KW-1185">Reference proteome</keyword>
<keyword evidence="1" id="KW-0812">Transmembrane</keyword>